<reference evidence="4" key="1">
    <citation type="submission" date="2022-09" db="EMBL/GenBank/DDBJ databases">
        <title>Diverse halophilic archaea isolated from saline environments.</title>
        <authorList>
            <person name="Cui H.-L."/>
        </authorList>
    </citation>
    <scope>NUCLEOTIDE SEQUENCE</scope>
    <source>
        <strain evidence="4">ZS-35-S2</strain>
        <plasmid evidence="4">unnamed1</plasmid>
    </source>
</reference>
<dbReference type="Pfam" id="PF00534">
    <property type="entry name" value="Glycos_transf_1"/>
    <property type="match status" value="1"/>
</dbReference>
<dbReference type="GO" id="GO:0016757">
    <property type="term" value="F:glycosyltransferase activity"/>
    <property type="evidence" value="ECO:0007669"/>
    <property type="project" value="InterPro"/>
</dbReference>
<sequence>MDIAFVSNVVYPDVTGGAEKRIYEIARRLAAKGHTVTQYSRHYWDGPERIEREGVIYQAIAPGKELYAGDRRSIPEALDFGVRTVPALARAFRDHDIVHASVFPYFPVLGAAVAKAAVRGDAAPLVTTWHEVWLDYWEEYLGRLSPFGKLVERYTARVGQHPIAISELTARRLKDLGRPREQTHIVPNGIDVEGVQTVTPAADGYDVLYAGRLIPEKNVDVTIEAFARAAQNDPDIRLGIIGDGPEREALERLASGMACRDRIDFLGFLPEYEDVLGHMHAADVFCSPSEREGFGITYIEALAAGCTVIGADHPRSAASEVIGDAGLAVRPTTAAVTQALSRSLSGVAATTRPERRAAQFDWDRIAAQTLDVYRAVLDETPAARQPEPRRTGVESTVLSD</sequence>
<keyword evidence="4" id="KW-0614">Plasmid</keyword>
<keyword evidence="5" id="KW-1185">Reference proteome</keyword>
<accession>A0A9E7R6R8</accession>
<dbReference type="InterPro" id="IPR028098">
    <property type="entry name" value="Glyco_trans_4-like_N"/>
</dbReference>
<feature type="domain" description="Glycosyl transferase family 1" evidence="2">
    <location>
        <begin position="203"/>
        <end position="332"/>
    </location>
</feature>
<dbReference type="CDD" id="cd03801">
    <property type="entry name" value="GT4_PimA-like"/>
    <property type="match status" value="1"/>
</dbReference>
<dbReference type="SUPFAM" id="SSF53756">
    <property type="entry name" value="UDP-Glycosyltransferase/glycogen phosphorylase"/>
    <property type="match status" value="1"/>
</dbReference>
<geneLocation type="plasmid" evidence="4 5">
    <name>unnamed1</name>
</geneLocation>
<organism evidence="4 5">
    <name type="scientific">Salinirubellus salinus</name>
    <dbReference type="NCBI Taxonomy" id="1364945"/>
    <lineage>
        <taxon>Archaea</taxon>
        <taxon>Methanobacteriati</taxon>
        <taxon>Methanobacteriota</taxon>
        <taxon>Stenosarchaea group</taxon>
        <taxon>Halobacteria</taxon>
        <taxon>Halobacteriales</taxon>
        <taxon>Natronomonadaceae</taxon>
        <taxon>Salinirubellus</taxon>
    </lineage>
</organism>
<evidence type="ECO:0000256" key="1">
    <source>
        <dbReference type="SAM" id="MobiDB-lite"/>
    </source>
</evidence>
<feature type="domain" description="Glycosyltransferase subfamily 4-like N-terminal" evidence="3">
    <location>
        <begin position="16"/>
        <end position="193"/>
    </location>
</feature>
<dbReference type="Pfam" id="PF13439">
    <property type="entry name" value="Glyco_transf_4"/>
    <property type="match status" value="1"/>
</dbReference>
<dbReference type="InterPro" id="IPR001296">
    <property type="entry name" value="Glyco_trans_1"/>
</dbReference>
<evidence type="ECO:0000313" key="4">
    <source>
        <dbReference type="EMBL" id="UWM56961.1"/>
    </source>
</evidence>
<name>A0A9E7R6R8_9EURY</name>
<dbReference type="KEGG" id="ssai:N0B31_22205"/>
<dbReference type="RefSeq" id="WP_260644072.1">
    <property type="nucleotide sequence ID" value="NZ_CP104004.1"/>
</dbReference>
<dbReference type="PANTHER" id="PTHR45947">
    <property type="entry name" value="SULFOQUINOVOSYL TRANSFERASE SQD2"/>
    <property type="match status" value="1"/>
</dbReference>
<dbReference type="Proteomes" id="UP001057580">
    <property type="component" value="Plasmid unnamed1"/>
</dbReference>
<evidence type="ECO:0000259" key="3">
    <source>
        <dbReference type="Pfam" id="PF13439"/>
    </source>
</evidence>
<dbReference type="InterPro" id="IPR050194">
    <property type="entry name" value="Glycosyltransferase_grp1"/>
</dbReference>
<gene>
    <name evidence="4" type="ORF">N0B31_22205</name>
</gene>
<evidence type="ECO:0000259" key="2">
    <source>
        <dbReference type="Pfam" id="PF00534"/>
    </source>
</evidence>
<feature type="region of interest" description="Disordered" evidence="1">
    <location>
        <begin position="381"/>
        <end position="400"/>
    </location>
</feature>
<dbReference type="EMBL" id="CP104004">
    <property type="protein sequence ID" value="UWM56961.1"/>
    <property type="molecule type" value="Genomic_DNA"/>
</dbReference>
<dbReference type="PANTHER" id="PTHR45947:SF3">
    <property type="entry name" value="SULFOQUINOVOSYL TRANSFERASE SQD2"/>
    <property type="match status" value="1"/>
</dbReference>
<dbReference type="AlphaFoldDB" id="A0A9E7R6R8"/>
<dbReference type="Gene3D" id="3.40.50.2000">
    <property type="entry name" value="Glycogen Phosphorylase B"/>
    <property type="match status" value="2"/>
</dbReference>
<proteinExistence type="predicted"/>
<dbReference type="GeneID" id="74945197"/>
<evidence type="ECO:0000313" key="5">
    <source>
        <dbReference type="Proteomes" id="UP001057580"/>
    </source>
</evidence>
<protein>
    <submittedName>
        <fullName evidence="4">Glycosyltransferase family 4 protein</fullName>
    </submittedName>
</protein>